<keyword evidence="2" id="KW-0255">Endonuclease</keyword>
<evidence type="ECO:0000259" key="4">
    <source>
        <dbReference type="PROSITE" id="PS50830"/>
    </source>
</evidence>
<dbReference type="InterPro" id="IPR016071">
    <property type="entry name" value="Staphylococal_nuclease_OB-fold"/>
</dbReference>
<reference evidence="5 6" key="1">
    <citation type="submission" date="2016-09" db="EMBL/GenBank/DDBJ databases">
        <title>Draft genome sequence for the type strain of Vulcanibacillus modesticaldus BR, a strictly anaerobic, moderately thermophilic, and nitrate-reducing bacterium from deep sea-hydrothermal vents of the Mid-Atlantic Ridge.</title>
        <authorList>
            <person name="Abin C.A."/>
            <person name="Hollibaugh J.T."/>
        </authorList>
    </citation>
    <scope>NUCLEOTIDE SEQUENCE [LARGE SCALE GENOMIC DNA]</scope>
    <source>
        <strain evidence="5 6">BR</strain>
    </source>
</reference>
<dbReference type="Proteomes" id="UP000243739">
    <property type="component" value="Unassembled WGS sequence"/>
</dbReference>
<comment type="caution">
    <text evidence="5">The sequence shown here is derived from an EMBL/GenBank/DDBJ whole genome shotgun (WGS) entry which is preliminary data.</text>
</comment>
<name>A0A1D2YT86_9BACI</name>
<dbReference type="OrthoDB" id="4376109at2"/>
<proteinExistence type="predicted"/>
<dbReference type="PROSITE" id="PS01284">
    <property type="entry name" value="TNASE_2"/>
    <property type="match status" value="1"/>
</dbReference>
<dbReference type="InterPro" id="IPR002071">
    <property type="entry name" value="Thermonucl_AS"/>
</dbReference>
<accession>A0A1D2YT86</accession>
<dbReference type="Gene3D" id="2.40.50.90">
    <property type="match status" value="1"/>
</dbReference>
<dbReference type="PANTHER" id="PTHR12302:SF3">
    <property type="entry name" value="SERINE_THREONINE-PROTEIN KINASE 31"/>
    <property type="match status" value="1"/>
</dbReference>
<organism evidence="5 6">
    <name type="scientific">Vulcanibacillus modesticaldus</name>
    <dbReference type="NCBI Taxonomy" id="337097"/>
    <lineage>
        <taxon>Bacteria</taxon>
        <taxon>Bacillati</taxon>
        <taxon>Bacillota</taxon>
        <taxon>Bacilli</taxon>
        <taxon>Bacillales</taxon>
        <taxon>Bacillaceae</taxon>
        <taxon>Vulcanibacillus</taxon>
    </lineage>
</organism>
<evidence type="ECO:0000256" key="3">
    <source>
        <dbReference type="ARBA" id="ARBA00022801"/>
    </source>
</evidence>
<dbReference type="AlphaFoldDB" id="A0A1D2YT86"/>
<feature type="domain" description="TNase-like" evidence="4">
    <location>
        <begin position="30"/>
        <end position="162"/>
    </location>
</feature>
<evidence type="ECO:0000256" key="1">
    <source>
        <dbReference type="ARBA" id="ARBA00022722"/>
    </source>
</evidence>
<keyword evidence="1" id="KW-0540">Nuclease</keyword>
<dbReference type="RefSeq" id="WP_069657235.1">
    <property type="nucleotide sequence ID" value="NZ_MIJF01000046.1"/>
</dbReference>
<dbReference type="GO" id="GO:0004519">
    <property type="term" value="F:endonuclease activity"/>
    <property type="evidence" value="ECO:0007669"/>
    <property type="project" value="UniProtKB-KW"/>
</dbReference>
<dbReference type="GO" id="GO:0016787">
    <property type="term" value="F:hydrolase activity"/>
    <property type="evidence" value="ECO:0007669"/>
    <property type="project" value="UniProtKB-KW"/>
</dbReference>
<dbReference type="PROSITE" id="PS50830">
    <property type="entry name" value="TNASE_3"/>
    <property type="match status" value="1"/>
</dbReference>
<evidence type="ECO:0000256" key="2">
    <source>
        <dbReference type="ARBA" id="ARBA00022759"/>
    </source>
</evidence>
<dbReference type="SUPFAM" id="SSF50199">
    <property type="entry name" value="Staphylococcal nuclease"/>
    <property type="match status" value="1"/>
</dbReference>
<dbReference type="CDD" id="cd00175">
    <property type="entry name" value="SNc"/>
    <property type="match status" value="1"/>
</dbReference>
<dbReference type="Pfam" id="PF00565">
    <property type="entry name" value="SNase"/>
    <property type="match status" value="1"/>
</dbReference>
<dbReference type="GO" id="GO:0003676">
    <property type="term" value="F:nucleic acid binding"/>
    <property type="evidence" value="ECO:0007669"/>
    <property type="project" value="InterPro"/>
</dbReference>
<dbReference type="STRING" id="337097.BHF71_02940"/>
<dbReference type="SMART" id="SM00318">
    <property type="entry name" value="SNc"/>
    <property type="match status" value="1"/>
</dbReference>
<gene>
    <name evidence="5" type="ORF">BHF71_02940</name>
</gene>
<sequence length="165" mass="19159">MRRLLGIILMIVLVATFIFFYSEATYEKENLLEAKVIRVVDGDTFIAEIEGNKEKIRLLLIDTPETVHPKKPVQPFGPEASAFAKEKLENKIVRLELDVQERDKYGRILAYVYLNDGKMLNELLLAKGLARVVVYPPNVKYVEKFREIQKRAQEEKVGIWSKYSR</sequence>
<protein>
    <recommendedName>
        <fullName evidence="4">TNase-like domain-containing protein</fullName>
    </recommendedName>
</protein>
<evidence type="ECO:0000313" key="6">
    <source>
        <dbReference type="Proteomes" id="UP000243739"/>
    </source>
</evidence>
<dbReference type="PANTHER" id="PTHR12302">
    <property type="entry name" value="EBNA2 BINDING PROTEIN P100"/>
    <property type="match status" value="1"/>
</dbReference>
<dbReference type="InterPro" id="IPR035437">
    <property type="entry name" value="SNase_OB-fold_sf"/>
</dbReference>
<keyword evidence="6" id="KW-1185">Reference proteome</keyword>
<evidence type="ECO:0000313" key="5">
    <source>
        <dbReference type="EMBL" id="OEF98899.1"/>
    </source>
</evidence>
<keyword evidence="3" id="KW-0378">Hydrolase</keyword>
<dbReference type="EMBL" id="MIJF01000046">
    <property type="protein sequence ID" value="OEF98899.1"/>
    <property type="molecule type" value="Genomic_DNA"/>
</dbReference>